<evidence type="ECO:0000313" key="2">
    <source>
        <dbReference type="EMBL" id="EUC37845.1"/>
    </source>
</evidence>
<dbReference type="Proteomes" id="UP000053841">
    <property type="component" value="Unassembled WGS sequence"/>
</dbReference>
<proteinExistence type="predicted"/>
<dbReference type="RefSeq" id="XP_007707829.1">
    <property type="nucleotide sequence ID" value="XM_007709639.1"/>
</dbReference>
<evidence type="ECO:0000313" key="3">
    <source>
        <dbReference type="Proteomes" id="UP000053841"/>
    </source>
</evidence>
<name>W6YJS6_COCC2</name>
<keyword evidence="3" id="KW-1185">Reference proteome</keyword>
<gene>
    <name evidence="2" type="ORF">COCCADRAFT_32945</name>
</gene>
<dbReference type="OrthoDB" id="10374267at2759"/>
<evidence type="ECO:0008006" key="4">
    <source>
        <dbReference type="Google" id="ProtNLM"/>
    </source>
</evidence>
<dbReference type="HOGENOM" id="CLU_158764_0_0_1"/>
<reference evidence="2 3" key="1">
    <citation type="journal article" date="2013" name="PLoS Genet.">
        <title>Comparative genome structure, secondary metabolite, and effector coding capacity across Cochliobolus pathogens.</title>
        <authorList>
            <person name="Condon B.J."/>
            <person name="Leng Y."/>
            <person name="Wu D."/>
            <person name="Bushley K.E."/>
            <person name="Ohm R.A."/>
            <person name="Otillar R."/>
            <person name="Martin J."/>
            <person name="Schackwitz W."/>
            <person name="Grimwood J."/>
            <person name="MohdZainudin N."/>
            <person name="Xue C."/>
            <person name="Wang R."/>
            <person name="Manning V.A."/>
            <person name="Dhillon B."/>
            <person name="Tu Z.J."/>
            <person name="Steffenson B.J."/>
            <person name="Salamov A."/>
            <person name="Sun H."/>
            <person name="Lowry S."/>
            <person name="LaButti K."/>
            <person name="Han J."/>
            <person name="Copeland A."/>
            <person name="Lindquist E."/>
            <person name="Barry K."/>
            <person name="Schmutz J."/>
            <person name="Baker S.E."/>
            <person name="Ciuffetti L.M."/>
            <person name="Grigoriev I.V."/>
            <person name="Zhong S."/>
            <person name="Turgeon B.G."/>
        </authorList>
    </citation>
    <scope>NUCLEOTIDE SEQUENCE [LARGE SCALE GENOMIC DNA]</scope>
    <source>
        <strain evidence="2 3">26-R-13</strain>
    </source>
</reference>
<dbReference type="EMBL" id="KI964547">
    <property type="protein sequence ID" value="EUC37845.1"/>
    <property type="molecule type" value="Genomic_DNA"/>
</dbReference>
<dbReference type="AlphaFoldDB" id="W6YJS6"/>
<sequence length="88" mass="9518">MIATFGNVSGFFFMPTSIFVLGSWAAEPQPDRVGAWEPADSQPLLGETHQTLSGPWHTYSLGKGSAMIRMSSVPQPKEKSPNASNVHD</sequence>
<evidence type="ECO:0000256" key="1">
    <source>
        <dbReference type="SAM" id="SignalP"/>
    </source>
</evidence>
<protein>
    <recommendedName>
        <fullName evidence="4">Secreted protein</fullName>
    </recommendedName>
</protein>
<organism evidence="2 3">
    <name type="scientific">Cochliobolus carbonum (strain 26-R-13)</name>
    <name type="common">Maize leaf spot fungus</name>
    <name type="synonym">Bipolaris zeicola</name>
    <dbReference type="NCBI Taxonomy" id="930089"/>
    <lineage>
        <taxon>Eukaryota</taxon>
        <taxon>Fungi</taxon>
        <taxon>Dikarya</taxon>
        <taxon>Ascomycota</taxon>
        <taxon>Pezizomycotina</taxon>
        <taxon>Dothideomycetes</taxon>
        <taxon>Pleosporomycetidae</taxon>
        <taxon>Pleosporales</taxon>
        <taxon>Pleosporineae</taxon>
        <taxon>Pleosporaceae</taxon>
        <taxon>Bipolaris</taxon>
    </lineage>
</organism>
<dbReference type="KEGG" id="bze:COCCADRAFT_32945"/>
<feature type="signal peptide" evidence="1">
    <location>
        <begin position="1"/>
        <end position="25"/>
    </location>
</feature>
<feature type="chain" id="PRO_5004888954" description="Secreted protein" evidence="1">
    <location>
        <begin position="26"/>
        <end position="88"/>
    </location>
</feature>
<keyword evidence="1" id="KW-0732">Signal</keyword>
<accession>W6YJS6</accession>
<dbReference type="GeneID" id="19147369"/>